<reference evidence="1 2" key="1">
    <citation type="submission" date="2019-03" db="EMBL/GenBank/DDBJ databases">
        <title>Single cell metagenomics reveals metabolic interactions within the superorganism composed of flagellate Streblomastix strix and complex community of Bacteroidetes bacteria on its surface.</title>
        <authorList>
            <person name="Treitli S.C."/>
            <person name="Kolisko M."/>
            <person name="Husnik F."/>
            <person name="Keeling P."/>
            <person name="Hampl V."/>
        </authorList>
    </citation>
    <scope>NUCLEOTIDE SEQUENCE [LARGE SCALE GENOMIC DNA]</scope>
    <source>
        <strain evidence="1">ST1C</strain>
    </source>
</reference>
<dbReference type="EMBL" id="SNRW01020506">
    <property type="protein sequence ID" value="KAA6365388.1"/>
    <property type="molecule type" value="Genomic_DNA"/>
</dbReference>
<accession>A0A5J4U4Y9</accession>
<protein>
    <submittedName>
        <fullName evidence="1">Uncharacterized protein</fullName>
    </submittedName>
</protein>
<evidence type="ECO:0000313" key="1">
    <source>
        <dbReference type="EMBL" id="KAA6365388.1"/>
    </source>
</evidence>
<gene>
    <name evidence="1" type="ORF">EZS28_039084</name>
</gene>
<organism evidence="1 2">
    <name type="scientific">Streblomastix strix</name>
    <dbReference type="NCBI Taxonomy" id="222440"/>
    <lineage>
        <taxon>Eukaryota</taxon>
        <taxon>Metamonada</taxon>
        <taxon>Preaxostyla</taxon>
        <taxon>Oxymonadida</taxon>
        <taxon>Streblomastigidae</taxon>
        <taxon>Streblomastix</taxon>
    </lineage>
</organism>
<dbReference type="AlphaFoldDB" id="A0A5J4U4Y9"/>
<dbReference type="Proteomes" id="UP000324800">
    <property type="component" value="Unassembled WGS sequence"/>
</dbReference>
<evidence type="ECO:0000313" key="2">
    <source>
        <dbReference type="Proteomes" id="UP000324800"/>
    </source>
</evidence>
<sequence length="85" mass="9490">MIVPNWQGQVRWTKLKEITAREKELGESEKGLEIGSKMKKKNLKVPPGRILALEVNGAMVFLFSFQASNHAIGHIALLSTLFNVT</sequence>
<comment type="caution">
    <text evidence="1">The sequence shown here is derived from an EMBL/GenBank/DDBJ whole genome shotgun (WGS) entry which is preliminary data.</text>
</comment>
<feature type="non-terminal residue" evidence="1">
    <location>
        <position position="85"/>
    </location>
</feature>
<proteinExistence type="predicted"/>
<name>A0A5J4U4Y9_9EUKA</name>